<dbReference type="InterPro" id="IPR036291">
    <property type="entry name" value="NAD(P)-bd_dom_sf"/>
</dbReference>
<dbReference type="InterPro" id="IPR014182">
    <property type="entry name" value="ADH_Zn_typ-1"/>
</dbReference>
<dbReference type="RefSeq" id="WP_160961347.1">
    <property type="nucleotide sequence ID" value="NZ_WVUD01000020.1"/>
</dbReference>
<dbReference type="OrthoDB" id="9785812at2"/>
<dbReference type="InterPro" id="IPR052585">
    <property type="entry name" value="Lipid_raft_assoc_Zn_ADH"/>
</dbReference>
<evidence type="ECO:0000313" key="5">
    <source>
        <dbReference type="Proteomes" id="UP000482487"/>
    </source>
</evidence>
<dbReference type="Gene3D" id="3.90.180.10">
    <property type="entry name" value="Medium-chain alcohol dehydrogenases, catalytic domain"/>
    <property type="match status" value="1"/>
</dbReference>
<dbReference type="SUPFAM" id="SSF51735">
    <property type="entry name" value="NAD(P)-binding Rossmann-fold domains"/>
    <property type="match status" value="1"/>
</dbReference>
<keyword evidence="5" id="KW-1185">Reference proteome</keyword>
<accession>A0A7C9MFX8</accession>
<dbReference type="PANTHER" id="PTHR43482:SF1">
    <property type="entry name" value="PROTEIN AST1-RELATED"/>
    <property type="match status" value="1"/>
</dbReference>
<dbReference type="CDD" id="cd08252">
    <property type="entry name" value="AL_MDR"/>
    <property type="match status" value="1"/>
</dbReference>
<dbReference type="Pfam" id="PF08240">
    <property type="entry name" value="ADH_N"/>
    <property type="match status" value="1"/>
</dbReference>
<evidence type="ECO:0000256" key="2">
    <source>
        <dbReference type="RuleBase" id="RU364000"/>
    </source>
</evidence>
<dbReference type="InterPro" id="IPR013154">
    <property type="entry name" value="ADH-like_N"/>
</dbReference>
<keyword evidence="2" id="KW-0479">Metal-binding</keyword>
<dbReference type="Pfam" id="PF00107">
    <property type="entry name" value="ADH_zinc_N"/>
    <property type="match status" value="1"/>
</dbReference>
<name>A0A7C9MFX8_9BACT</name>
<dbReference type="GO" id="GO:0016491">
    <property type="term" value="F:oxidoreductase activity"/>
    <property type="evidence" value="ECO:0007669"/>
    <property type="project" value="UniProtKB-KW"/>
</dbReference>
<keyword evidence="2" id="KW-0560">Oxidoreductase</keyword>
<dbReference type="NCBIfam" id="TIGR02817">
    <property type="entry name" value="adh_fam_1"/>
    <property type="match status" value="1"/>
</dbReference>
<dbReference type="EMBL" id="WVUD01000020">
    <property type="protein sequence ID" value="MYL83830.1"/>
    <property type="molecule type" value="Genomic_DNA"/>
</dbReference>
<evidence type="ECO:0000256" key="1">
    <source>
        <dbReference type="ARBA" id="ARBA00010371"/>
    </source>
</evidence>
<dbReference type="Proteomes" id="UP000482487">
    <property type="component" value="Unassembled WGS sequence"/>
</dbReference>
<dbReference type="SMART" id="SM00829">
    <property type="entry name" value="PKS_ER"/>
    <property type="match status" value="1"/>
</dbReference>
<keyword evidence="2" id="KW-0862">Zinc</keyword>
<feature type="domain" description="Enoyl reductase (ER)" evidence="3">
    <location>
        <begin position="10"/>
        <end position="332"/>
    </location>
</feature>
<sequence length="334" mass="34771">MKAVIAVGGHDPASPQAFVDAERPMPRPEERDILVRIAAAGVNPVDTKVFGRLAPGEERILGFDACGVVTGIGPKARCFEVGQTVYYAGTPIRPGSNAEYQLVDERLAALAPANLDPGQAAALPLTGLTAWEGLFDRLGFTPAPGANAGKRLLVIGGAGGVGSMAVQLGAWAGLAVSATAGRPESAAWCRELGATTVIGRGDVAEELARAGVAAVEAIYCTTHMEEHWAAMAKVLAPQGAVCLIDDPTGPLDITLFKQKSARICWEFMFTRSLFTTGDMPRQGLILDSLARMVEAGTLRTTASAVSQGLTAATVQAAHLRQKSGTMVGKQVIIV</sequence>
<protein>
    <recommendedName>
        <fullName evidence="2">Zinc-type alcohol dehydrogenase-like protein</fullName>
    </recommendedName>
</protein>
<evidence type="ECO:0000259" key="3">
    <source>
        <dbReference type="SMART" id="SM00829"/>
    </source>
</evidence>
<dbReference type="SUPFAM" id="SSF50129">
    <property type="entry name" value="GroES-like"/>
    <property type="match status" value="1"/>
</dbReference>
<comment type="similarity">
    <text evidence="1 2">Belongs to the zinc-containing alcohol dehydrogenase family. Quinone oxidoreductase subfamily.</text>
</comment>
<dbReference type="InterPro" id="IPR011032">
    <property type="entry name" value="GroES-like_sf"/>
</dbReference>
<evidence type="ECO:0000313" key="4">
    <source>
        <dbReference type="EMBL" id="MYL83830.1"/>
    </source>
</evidence>
<dbReference type="AlphaFoldDB" id="A0A7C9MFX8"/>
<proteinExistence type="inferred from homology"/>
<dbReference type="InterPro" id="IPR020843">
    <property type="entry name" value="ER"/>
</dbReference>
<dbReference type="Gene3D" id="3.40.50.720">
    <property type="entry name" value="NAD(P)-binding Rossmann-like Domain"/>
    <property type="match status" value="1"/>
</dbReference>
<organism evidence="4 5">
    <name type="scientific">Solidesulfovibrio aerotolerans</name>
    <dbReference type="NCBI Taxonomy" id="295255"/>
    <lineage>
        <taxon>Bacteria</taxon>
        <taxon>Pseudomonadati</taxon>
        <taxon>Thermodesulfobacteriota</taxon>
        <taxon>Desulfovibrionia</taxon>
        <taxon>Desulfovibrionales</taxon>
        <taxon>Desulfovibrionaceae</taxon>
        <taxon>Solidesulfovibrio</taxon>
    </lineage>
</organism>
<gene>
    <name evidence="4" type="ORF">GTA51_11890</name>
</gene>
<dbReference type="InterPro" id="IPR013149">
    <property type="entry name" value="ADH-like_C"/>
</dbReference>
<dbReference type="GO" id="GO:0008270">
    <property type="term" value="F:zinc ion binding"/>
    <property type="evidence" value="ECO:0007669"/>
    <property type="project" value="InterPro"/>
</dbReference>
<dbReference type="PANTHER" id="PTHR43482">
    <property type="entry name" value="PROTEIN AST1-RELATED"/>
    <property type="match status" value="1"/>
</dbReference>
<reference evidence="4 5" key="1">
    <citation type="submission" date="2020-01" db="EMBL/GenBank/DDBJ databases">
        <title>Genome sequence of Desulfovibrio aerotolerans DSM 16695(T).</title>
        <authorList>
            <person name="Karnachuk O."/>
            <person name="Avakyan M."/>
            <person name="Mardanov A."/>
            <person name="Kadnikov V."/>
            <person name="Ravin N."/>
        </authorList>
    </citation>
    <scope>NUCLEOTIDE SEQUENCE [LARGE SCALE GENOMIC DNA]</scope>
    <source>
        <strain evidence="4 5">DSM 16695</strain>
    </source>
</reference>
<comment type="caution">
    <text evidence="4">The sequence shown here is derived from an EMBL/GenBank/DDBJ whole genome shotgun (WGS) entry which is preliminary data.</text>
</comment>